<feature type="repeat" description="PPR" evidence="3">
    <location>
        <begin position="504"/>
        <end position="538"/>
    </location>
</feature>
<dbReference type="Proteomes" id="UP000327085">
    <property type="component" value="Chromosome 2"/>
</dbReference>
<evidence type="ECO:0000256" key="1">
    <source>
        <dbReference type="ARBA" id="ARBA00007626"/>
    </source>
</evidence>
<dbReference type="PANTHER" id="PTHR46128:SF201">
    <property type="entry name" value="(RAPE) HYPOTHETICAL PROTEIN"/>
    <property type="match status" value="1"/>
</dbReference>
<feature type="repeat" description="PPR" evidence="3">
    <location>
        <begin position="574"/>
        <end position="608"/>
    </location>
</feature>
<keyword evidence="2" id="KW-0677">Repeat</keyword>
<dbReference type="AlphaFoldDB" id="A0A5E4G9F7"/>
<dbReference type="Gene3D" id="1.25.40.10">
    <property type="entry name" value="Tetratricopeptide repeat domain"/>
    <property type="match status" value="5"/>
</dbReference>
<dbReference type="OMA" id="YFFRWSE"/>
<dbReference type="InterPro" id="IPR011990">
    <property type="entry name" value="TPR-like_helical_dom_sf"/>
</dbReference>
<evidence type="ECO:0000313" key="5">
    <source>
        <dbReference type="Proteomes" id="UP000327085"/>
    </source>
</evidence>
<dbReference type="InParanoid" id="A0A5E4G9F7"/>
<dbReference type="FunCoup" id="A0A5E4G9F7">
    <property type="interactions" value="46"/>
</dbReference>
<name>A0A5E4G9F7_PRUDU</name>
<feature type="repeat" description="PPR" evidence="3">
    <location>
        <begin position="644"/>
        <end position="678"/>
    </location>
</feature>
<dbReference type="PANTHER" id="PTHR46128">
    <property type="entry name" value="MITOCHONDRIAL GROUP I INTRON SPLICING FACTOR CCM1"/>
    <property type="match status" value="1"/>
</dbReference>
<dbReference type="InterPro" id="IPR050872">
    <property type="entry name" value="PPR_P_subfamily"/>
</dbReference>
<evidence type="ECO:0000313" key="4">
    <source>
        <dbReference type="EMBL" id="VVA36238.1"/>
    </source>
</evidence>
<feature type="repeat" description="PPR" evidence="3">
    <location>
        <begin position="227"/>
        <end position="261"/>
    </location>
</feature>
<dbReference type="NCBIfam" id="TIGR00756">
    <property type="entry name" value="PPR"/>
    <property type="match status" value="11"/>
</dbReference>
<feature type="repeat" description="PPR" evidence="3">
    <location>
        <begin position="469"/>
        <end position="503"/>
    </location>
</feature>
<gene>
    <name evidence="4" type="ORF">ALMOND_2B019991</name>
</gene>
<feature type="repeat" description="PPR" evidence="3">
    <location>
        <begin position="332"/>
        <end position="366"/>
    </location>
</feature>
<organism evidence="4 5">
    <name type="scientific">Prunus dulcis</name>
    <name type="common">Almond</name>
    <name type="synonym">Amygdalus dulcis</name>
    <dbReference type="NCBI Taxonomy" id="3755"/>
    <lineage>
        <taxon>Eukaryota</taxon>
        <taxon>Viridiplantae</taxon>
        <taxon>Streptophyta</taxon>
        <taxon>Embryophyta</taxon>
        <taxon>Tracheophyta</taxon>
        <taxon>Spermatophyta</taxon>
        <taxon>Magnoliopsida</taxon>
        <taxon>eudicotyledons</taxon>
        <taxon>Gunneridae</taxon>
        <taxon>Pentapetalae</taxon>
        <taxon>rosids</taxon>
        <taxon>fabids</taxon>
        <taxon>Rosales</taxon>
        <taxon>Rosaceae</taxon>
        <taxon>Amygdaloideae</taxon>
        <taxon>Amygdaleae</taxon>
        <taxon>Prunus</taxon>
    </lineage>
</organism>
<protein>
    <submittedName>
        <fullName evidence="4">PREDICTED: pentatricopeptide repeat-containing</fullName>
    </submittedName>
</protein>
<feature type="repeat" description="PPR" evidence="3">
    <location>
        <begin position="297"/>
        <end position="331"/>
    </location>
</feature>
<dbReference type="EMBL" id="CABIKO010000439">
    <property type="protein sequence ID" value="VVA36238.1"/>
    <property type="molecule type" value="Genomic_DNA"/>
</dbReference>
<dbReference type="Gramene" id="VVA36238">
    <property type="protein sequence ID" value="VVA36238"/>
    <property type="gene ID" value="Prudul26B019991"/>
</dbReference>
<feature type="repeat" description="PPR" evidence="3">
    <location>
        <begin position="539"/>
        <end position="573"/>
    </location>
</feature>
<evidence type="ECO:0000256" key="3">
    <source>
        <dbReference type="PROSITE-ProRule" id="PRU00708"/>
    </source>
</evidence>
<comment type="similarity">
    <text evidence="1">Belongs to the PPR family. P subfamily.</text>
</comment>
<feature type="repeat" description="PPR" evidence="3">
    <location>
        <begin position="434"/>
        <end position="468"/>
    </location>
</feature>
<evidence type="ECO:0000256" key="2">
    <source>
        <dbReference type="ARBA" id="ARBA00022737"/>
    </source>
</evidence>
<sequence>MFTLLRLLMTGLLSIINVYASQLKLIFRRRSTLRYYSSVNSALSSIILSEDETSTLEDTVAADNGFFLSAKSYPTDFRGINELYCGEDDVCEPVDTGFLFSINERPDEDEMKRLMLILAKRGWNLGCQNGYNIYLNQLNTIELLNDLFEETLDAKLVLYFFKWSECCSGSKHTVRTICRMIHILVSGNLNHRAVDLILRLVRNHGDEESCDSLLEVLYETHSEIRVLETTCSMLVNGYIQEGMVNMALKIACQMKHLNIFPSNGVCNSLLQALLGSKQLELAWDFLEVMRTRGMGLNAAMMSLFINKYCSEGDLESGWKLLLEMKIYGIQPDVVSFTIVINSLCKMSYLNEATALLFKMTQLGISPDPVLLSSIIDGHCKLGQTEVAISILKIFNTPLNIFIYNSFISKLCTDGNMAEASSLFHEMSMLGLLPDCFCYSTIIDGYCKVRDIDRAFQYFGKMLKNGITPCVTTYTSLIDAYCKSGNMEMAEYSFHKMISEGLAPDIVTFNTLMDGFGRKGHLQKVFGLLDMMNSSNVSPDIVTYNTLIHSLVTRGFVIEAKEILFELIKRGFSLDVVTFTNLIDGFSKKGNFEEAFFVWFYMSEHDVKPDVVTCSALLNGYCRERRIEEANVLFHKMLNIGLRPDLILYNTLIHGHCSFGSLDDACTLISMMIEHGIFPNNITHQALVLGFRKKRVMNPVETANLKLQQILLKYGIHVDVDEYLREQPGSCKQLPA</sequence>
<dbReference type="SUPFAM" id="SSF81901">
    <property type="entry name" value="HCP-like"/>
    <property type="match status" value="1"/>
</dbReference>
<dbReference type="Pfam" id="PF13041">
    <property type="entry name" value="PPR_2"/>
    <property type="match status" value="5"/>
</dbReference>
<dbReference type="Pfam" id="PF01535">
    <property type="entry name" value="PPR"/>
    <property type="match status" value="3"/>
</dbReference>
<proteinExistence type="inferred from homology"/>
<dbReference type="PROSITE" id="PS51375">
    <property type="entry name" value="PPR"/>
    <property type="match status" value="11"/>
</dbReference>
<accession>A0A5E4G9F7</accession>
<dbReference type="InterPro" id="IPR002885">
    <property type="entry name" value="PPR_rpt"/>
</dbReference>
<reference evidence="5" key="1">
    <citation type="journal article" date="2020" name="Plant J.">
        <title>Transposons played a major role in the diversification between the closely related almond and peach genomes: results from the almond genome sequence.</title>
        <authorList>
            <person name="Alioto T."/>
            <person name="Alexiou K.G."/>
            <person name="Bardil A."/>
            <person name="Barteri F."/>
            <person name="Castanera R."/>
            <person name="Cruz F."/>
            <person name="Dhingra A."/>
            <person name="Duval H."/>
            <person name="Fernandez I Marti A."/>
            <person name="Frias L."/>
            <person name="Galan B."/>
            <person name="Garcia J.L."/>
            <person name="Howad W."/>
            <person name="Gomez-Garrido J."/>
            <person name="Gut M."/>
            <person name="Julca I."/>
            <person name="Morata J."/>
            <person name="Puigdomenech P."/>
            <person name="Ribeca P."/>
            <person name="Rubio Cabetas M.J."/>
            <person name="Vlasova A."/>
            <person name="Wirthensohn M."/>
            <person name="Garcia-Mas J."/>
            <person name="Gabaldon T."/>
            <person name="Casacuberta J.M."/>
            <person name="Arus P."/>
        </authorList>
    </citation>
    <scope>NUCLEOTIDE SEQUENCE [LARGE SCALE GENOMIC DNA]</scope>
    <source>
        <strain evidence="5">cv. Texas</strain>
    </source>
</reference>
<feature type="repeat" description="PPR" evidence="3">
    <location>
        <begin position="399"/>
        <end position="433"/>
    </location>
</feature>
<feature type="repeat" description="PPR" evidence="3">
    <location>
        <begin position="609"/>
        <end position="643"/>
    </location>
</feature>